<organism evidence="4 5">
    <name type="scientific">Elliptochloris bilobata</name>
    <dbReference type="NCBI Taxonomy" id="381761"/>
    <lineage>
        <taxon>Eukaryota</taxon>
        <taxon>Viridiplantae</taxon>
        <taxon>Chlorophyta</taxon>
        <taxon>core chlorophytes</taxon>
        <taxon>Trebouxiophyceae</taxon>
        <taxon>Trebouxiophyceae incertae sedis</taxon>
        <taxon>Elliptochloris clade</taxon>
        <taxon>Elliptochloris</taxon>
    </lineage>
</organism>
<dbReference type="Proteomes" id="UP001445335">
    <property type="component" value="Unassembled WGS sequence"/>
</dbReference>
<gene>
    <name evidence="4" type="ORF">WJX81_003756</name>
</gene>
<dbReference type="InterPro" id="IPR024934">
    <property type="entry name" value="Rubredoxin-like_dom"/>
</dbReference>
<comment type="caution">
    <text evidence="4">The sequence shown here is derived from an EMBL/GenBank/DDBJ whole genome shotgun (WGS) entry which is preliminary data.</text>
</comment>
<accession>A0AAW1SJ14</accession>
<dbReference type="CDD" id="cd00350">
    <property type="entry name" value="rubredoxin_like"/>
    <property type="match status" value="1"/>
</dbReference>
<dbReference type="AlphaFoldDB" id="A0AAW1SJ14"/>
<keyword evidence="2" id="KW-0812">Transmembrane</keyword>
<dbReference type="EMBL" id="JALJOU010000002">
    <property type="protein sequence ID" value="KAK9845830.1"/>
    <property type="molecule type" value="Genomic_DNA"/>
</dbReference>
<feature type="domain" description="Rubredoxin-like" evidence="3">
    <location>
        <begin position="42"/>
        <end position="82"/>
    </location>
</feature>
<evidence type="ECO:0000259" key="3">
    <source>
        <dbReference type="PROSITE" id="PS50903"/>
    </source>
</evidence>
<dbReference type="PANTHER" id="PTHR48136">
    <property type="entry name" value="RUBREDOXIN-LIKE SUPERFAMILY PROTEIN"/>
    <property type="match status" value="1"/>
</dbReference>
<feature type="compositionally biased region" description="Low complexity" evidence="1">
    <location>
        <begin position="90"/>
        <end position="99"/>
    </location>
</feature>
<dbReference type="Gene3D" id="2.20.28.10">
    <property type="match status" value="1"/>
</dbReference>
<reference evidence="4 5" key="1">
    <citation type="journal article" date="2024" name="Nat. Commun.">
        <title>Phylogenomics reveals the evolutionary origins of lichenization in chlorophyte algae.</title>
        <authorList>
            <person name="Puginier C."/>
            <person name="Libourel C."/>
            <person name="Otte J."/>
            <person name="Skaloud P."/>
            <person name="Haon M."/>
            <person name="Grisel S."/>
            <person name="Petersen M."/>
            <person name="Berrin J.G."/>
            <person name="Delaux P.M."/>
            <person name="Dal Grande F."/>
            <person name="Keller J."/>
        </authorList>
    </citation>
    <scope>NUCLEOTIDE SEQUENCE [LARGE SCALE GENOMIC DNA]</scope>
    <source>
        <strain evidence="4 5">SAG 245.80</strain>
    </source>
</reference>
<evidence type="ECO:0000313" key="4">
    <source>
        <dbReference type="EMBL" id="KAK9845830.1"/>
    </source>
</evidence>
<protein>
    <recommendedName>
        <fullName evidence="3">Rubredoxin-like domain-containing protein</fullName>
    </recommendedName>
</protein>
<feature type="region of interest" description="Disordered" evidence="1">
    <location>
        <begin position="78"/>
        <end position="99"/>
    </location>
</feature>
<keyword evidence="5" id="KW-1185">Reference proteome</keyword>
<keyword evidence="2" id="KW-0472">Membrane</keyword>
<sequence>MRSIDTSLFCVLVFTKQTSVQRLGRRSSALVEAAFGSKATAKATFVCIDCGWIYDGRADFESLPGSFKCPVCNAPKRRFKREAPGGSKGGAKSSSRNGSVSAKSASAAADESGKPALLLAAVGGIVFLVAVYAGLNALY</sequence>
<name>A0AAW1SJ14_9CHLO</name>
<evidence type="ECO:0000313" key="5">
    <source>
        <dbReference type="Proteomes" id="UP001445335"/>
    </source>
</evidence>
<proteinExistence type="predicted"/>
<dbReference type="GO" id="GO:0005506">
    <property type="term" value="F:iron ion binding"/>
    <property type="evidence" value="ECO:0007669"/>
    <property type="project" value="InterPro"/>
</dbReference>
<dbReference type="PANTHER" id="PTHR48136:SF1">
    <property type="entry name" value="RUBREDOXIN-LIKE SUPERFAMILY PROTEIN"/>
    <property type="match status" value="1"/>
</dbReference>
<feature type="transmembrane region" description="Helical" evidence="2">
    <location>
        <begin position="116"/>
        <end position="135"/>
    </location>
</feature>
<keyword evidence="2" id="KW-1133">Transmembrane helix</keyword>
<evidence type="ECO:0000256" key="1">
    <source>
        <dbReference type="SAM" id="MobiDB-lite"/>
    </source>
</evidence>
<dbReference type="SUPFAM" id="SSF57802">
    <property type="entry name" value="Rubredoxin-like"/>
    <property type="match status" value="1"/>
</dbReference>
<evidence type="ECO:0000256" key="2">
    <source>
        <dbReference type="SAM" id="Phobius"/>
    </source>
</evidence>
<dbReference type="PROSITE" id="PS50903">
    <property type="entry name" value="RUBREDOXIN_LIKE"/>
    <property type="match status" value="1"/>
</dbReference>